<dbReference type="EMBL" id="FUEG01000025">
    <property type="protein sequence ID" value="SJL14748.1"/>
    <property type="molecule type" value="Genomic_DNA"/>
</dbReference>
<keyword evidence="1" id="KW-0175">Coiled coil</keyword>
<dbReference type="Proteomes" id="UP000219338">
    <property type="component" value="Unassembled WGS sequence"/>
</dbReference>
<proteinExistence type="predicted"/>
<evidence type="ECO:0000313" key="3">
    <source>
        <dbReference type="EMBL" id="SJL14748.1"/>
    </source>
</evidence>
<evidence type="ECO:0000313" key="4">
    <source>
        <dbReference type="Proteomes" id="UP000219338"/>
    </source>
</evidence>
<organism evidence="3 4">
    <name type="scientific">Armillaria ostoyae</name>
    <name type="common">Armillaria root rot fungus</name>
    <dbReference type="NCBI Taxonomy" id="47428"/>
    <lineage>
        <taxon>Eukaryota</taxon>
        <taxon>Fungi</taxon>
        <taxon>Dikarya</taxon>
        <taxon>Basidiomycota</taxon>
        <taxon>Agaricomycotina</taxon>
        <taxon>Agaricomycetes</taxon>
        <taxon>Agaricomycetidae</taxon>
        <taxon>Agaricales</taxon>
        <taxon>Marasmiineae</taxon>
        <taxon>Physalacriaceae</taxon>
        <taxon>Armillaria</taxon>
    </lineage>
</organism>
<evidence type="ECO:0000256" key="1">
    <source>
        <dbReference type="SAM" id="Coils"/>
    </source>
</evidence>
<feature type="compositionally biased region" description="Basic and acidic residues" evidence="2">
    <location>
        <begin position="82"/>
        <end position="92"/>
    </location>
</feature>
<feature type="region of interest" description="Disordered" evidence="2">
    <location>
        <begin position="75"/>
        <end position="143"/>
    </location>
</feature>
<accession>A0A284S158</accession>
<evidence type="ECO:0000256" key="2">
    <source>
        <dbReference type="SAM" id="MobiDB-lite"/>
    </source>
</evidence>
<feature type="region of interest" description="Disordered" evidence="2">
    <location>
        <begin position="297"/>
        <end position="397"/>
    </location>
</feature>
<feature type="region of interest" description="Disordered" evidence="2">
    <location>
        <begin position="1"/>
        <end position="59"/>
    </location>
</feature>
<name>A0A284S158_ARMOS</name>
<protein>
    <submittedName>
        <fullName evidence="3">Uncharacterized protein</fullName>
    </submittedName>
</protein>
<dbReference type="AlphaFoldDB" id="A0A284S158"/>
<feature type="coiled-coil region" evidence="1">
    <location>
        <begin position="221"/>
        <end position="255"/>
    </location>
</feature>
<sequence>MCDADDDSSGTGERLTISLKARRPIPNGHDDQGDDDAGSELSGPEMMGDDDFATPGTSIINEENYAVLNSDDLALASQGPSRPEKLNRRVSERIAATAQNSLPKATPSPSPSPSKGSKNAKRRSSNTVKQRAPPPNVIAPGSRSEFLKDFGYDIDGLESEDMVVEEETRTNRAMIGKLVEMGARSYETVHGVQRNNNQTMTSLTGDLSSIKGQVAAQDSRIKKQTEAQKRTNAVIKELQDKVGRLGRQAAEVDARGSDEEKKEMEGVLAVIRTELQGVRKLAQDAIAGLENLNAHKRARSPTPDIPRNVRARPDGYDGDDYALHDGGRRIEYTARDNYMRPSSSQAVNGYRRDRGSVAPPDLGNGRPTSRPPSATGTLRSLPPRATGAQSNSRGDPMQVRFSDEKIVILGPYDWVPYSVNGITLTQDVRTLVTEVLGDRTADMVKKAFRRSVDPTTHAHVCFATRATAEWFCRQWANTDRGDWADTVATLKALGQVMM</sequence>
<keyword evidence="4" id="KW-1185">Reference proteome</keyword>
<feature type="compositionally biased region" description="Basic and acidic residues" evidence="2">
    <location>
        <begin position="311"/>
        <end position="338"/>
    </location>
</feature>
<reference evidence="4" key="1">
    <citation type="journal article" date="2017" name="Nat. Ecol. Evol.">
        <title>Genome expansion and lineage-specific genetic innovations in the forest pathogenic fungi Armillaria.</title>
        <authorList>
            <person name="Sipos G."/>
            <person name="Prasanna A.N."/>
            <person name="Walter M.C."/>
            <person name="O'Connor E."/>
            <person name="Balint B."/>
            <person name="Krizsan K."/>
            <person name="Kiss B."/>
            <person name="Hess J."/>
            <person name="Varga T."/>
            <person name="Slot J."/>
            <person name="Riley R."/>
            <person name="Boka B."/>
            <person name="Rigling D."/>
            <person name="Barry K."/>
            <person name="Lee J."/>
            <person name="Mihaltcheva S."/>
            <person name="LaButti K."/>
            <person name="Lipzen A."/>
            <person name="Waldron R."/>
            <person name="Moloney N.M."/>
            <person name="Sperisen C."/>
            <person name="Kredics L."/>
            <person name="Vagvoelgyi C."/>
            <person name="Patrignani A."/>
            <person name="Fitzpatrick D."/>
            <person name="Nagy I."/>
            <person name="Doyle S."/>
            <person name="Anderson J.B."/>
            <person name="Grigoriev I.V."/>
            <person name="Gueldener U."/>
            <person name="Muensterkoetter M."/>
            <person name="Nagy L.G."/>
        </authorList>
    </citation>
    <scope>NUCLEOTIDE SEQUENCE [LARGE SCALE GENOMIC DNA]</scope>
    <source>
        <strain evidence="4">C18/9</strain>
    </source>
</reference>
<gene>
    <name evidence="3" type="ORF">ARMOST_18216</name>
</gene>